<dbReference type="PANTHER" id="PTHR40031:SF1">
    <property type="entry name" value="MEMBRANE-BOUND METAL-DEPENDENT HYDROLASE"/>
    <property type="match status" value="1"/>
</dbReference>
<dbReference type="InterPro" id="IPR053170">
    <property type="entry name" value="Transcription_regulator"/>
</dbReference>
<keyword evidence="3" id="KW-1185">Reference proteome</keyword>
<dbReference type="Proteomes" id="UP000050580">
    <property type="component" value="Unassembled WGS sequence"/>
</dbReference>
<dbReference type="Pfam" id="PF04307">
    <property type="entry name" value="YdjM"/>
    <property type="match status" value="1"/>
</dbReference>
<feature type="transmembrane region" description="Helical" evidence="1">
    <location>
        <begin position="162"/>
        <end position="183"/>
    </location>
</feature>
<feature type="transmembrane region" description="Helical" evidence="1">
    <location>
        <begin position="126"/>
        <end position="150"/>
    </location>
</feature>
<evidence type="ECO:0000313" key="2">
    <source>
        <dbReference type="EMBL" id="KKW67013.1"/>
    </source>
</evidence>
<keyword evidence="1" id="KW-0812">Transmembrane</keyword>
<reference evidence="2 3" key="1">
    <citation type="submission" date="2015-05" db="EMBL/GenBank/DDBJ databases">
        <title>Draft genome sequence of Lampropedia sp. CT6, isolated from the microbial mat of a hot water spring, located at Manikaran, India.</title>
        <authorList>
            <person name="Tripathi C."/>
            <person name="Rani P."/>
            <person name="Mahato N.K."/>
            <person name="Lal R."/>
        </authorList>
    </citation>
    <scope>NUCLEOTIDE SEQUENCE [LARGE SCALE GENOMIC DNA]</scope>
    <source>
        <strain evidence="2 3">CT6</strain>
    </source>
</reference>
<evidence type="ECO:0000256" key="1">
    <source>
        <dbReference type="SAM" id="Phobius"/>
    </source>
</evidence>
<name>A0A0U1PWU0_9BURK</name>
<feature type="transmembrane region" description="Helical" evidence="1">
    <location>
        <begin position="63"/>
        <end position="80"/>
    </location>
</feature>
<keyword evidence="1" id="KW-0472">Membrane</keyword>
<evidence type="ECO:0000313" key="3">
    <source>
        <dbReference type="Proteomes" id="UP000050580"/>
    </source>
</evidence>
<dbReference type="PANTHER" id="PTHR40031">
    <property type="entry name" value="HYPOTHETICAL MEMBRANE SPANNING PROTEIN"/>
    <property type="match status" value="1"/>
</dbReference>
<proteinExistence type="predicted"/>
<dbReference type="STRING" id="1610491.AAV94_13250"/>
<gene>
    <name evidence="2" type="ORF">AAV94_13250</name>
</gene>
<accession>A0A0U1PWU0</accession>
<dbReference type="EMBL" id="LBNQ01000040">
    <property type="protein sequence ID" value="KKW67013.1"/>
    <property type="molecule type" value="Genomic_DNA"/>
</dbReference>
<keyword evidence="1" id="KW-1133">Transmembrane helix</keyword>
<dbReference type="AlphaFoldDB" id="A0A0U1PWU0"/>
<dbReference type="InterPro" id="IPR007404">
    <property type="entry name" value="YdjM-like"/>
</dbReference>
<evidence type="ECO:0008006" key="4">
    <source>
        <dbReference type="Google" id="ProtNLM"/>
    </source>
</evidence>
<sequence>MDSLSQALLGAAVMAAPLPARQRRKGLAVGAALGTLPDLDTFIVPLFTQSPVDLFTWHRGPSHALWILCLLALAVWAVAWRYSNTVRAAPRGWLLGIALALLSHPLLDAFTVYGTQLWWPSASSPVMWASLFIIDPLYTLPLLVAVVLALIGGAQRWAGHALWWGLALSTLYIAWSLTAQSLIARATRDDLQALGLEDAPRLVINTPANTLLWRIIVLQPDGYAVGYRSLFDGDVPLTLEHYPSETALLAELAPHSADIRRLQWFTSGFTAASVQGRYLVLEDLRMGSERSGYVFGFRVAKNTAAEDAAPEWQVLQPATLAPRQTDLRSRMIAEARSAWQRILPRQGGHH</sequence>
<comment type="caution">
    <text evidence="2">The sequence shown here is derived from an EMBL/GenBank/DDBJ whole genome shotgun (WGS) entry which is preliminary data.</text>
</comment>
<feature type="transmembrane region" description="Helical" evidence="1">
    <location>
        <begin position="92"/>
        <end position="114"/>
    </location>
</feature>
<dbReference type="PATRIC" id="fig|1610491.3.peg.2814"/>
<organism evidence="2 3">
    <name type="scientific">Lampropedia cohaerens</name>
    <dbReference type="NCBI Taxonomy" id="1610491"/>
    <lineage>
        <taxon>Bacteria</taxon>
        <taxon>Pseudomonadati</taxon>
        <taxon>Pseudomonadota</taxon>
        <taxon>Betaproteobacteria</taxon>
        <taxon>Burkholderiales</taxon>
        <taxon>Comamonadaceae</taxon>
        <taxon>Lampropedia</taxon>
    </lineage>
</organism>
<dbReference type="RefSeq" id="WP_046742678.1">
    <property type="nucleotide sequence ID" value="NZ_LBNQ01000040.1"/>
</dbReference>
<protein>
    <recommendedName>
        <fullName evidence="4">Hydrolase</fullName>
    </recommendedName>
</protein>